<dbReference type="Proteomes" id="UP000831485">
    <property type="component" value="Chromosome"/>
</dbReference>
<organism evidence="1 2">
    <name type="scientific">Geomonas paludis</name>
    <dbReference type="NCBI Taxonomy" id="2740185"/>
    <lineage>
        <taxon>Bacteria</taxon>
        <taxon>Pseudomonadati</taxon>
        <taxon>Thermodesulfobacteriota</taxon>
        <taxon>Desulfuromonadia</taxon>
        <taxon>Geobacterales</taxon>
        <taxon>Geobacteraceae</taxon>
        <taxon>Geomonas</taxon>
    </lineage>
</organism>
<protein>
    <recommendedName>
        <fullName evidence="3">Methylated-DNA-[protein]-cysteine S-methyltransferase DNA binding domain-containing protein</fullName>
    </recommendedName>
</protein>
<proteinExistence type="predicted"/>
<dbReference type="EMBL" id="CP096574">
    <property type="protein sequence ID" value="UPU37844.1"/>
    <property type="molecule type" value="Genomic_DNA"/>
</dbReference>
<gene>
    <name evidence="1" type="ORF">M1B72_09090</name>
</gene>
<name>A0ABY4LJ29_9BACT</name>
<evidence type="ECO:0000313" key="2">
    <source>
        <dbReference type="Proteomes" id="UP000831485"/>
    </source>
</evidence>
<dbReference type="RefSeq" id="WP_248647235.1">
    <property type="nucleotide sequence ID" value="NZ_CP096574.1"/>
</dbReference>
<keyword evidence="2" id="KW-1185">Reference proteome</keyword>
<sequence>MPLSNSAKLVYQHLINAVIPSKKVITYGEVSAATGVPLGPAGGAVREALYEIFYKCESRLLPPLSAVVVQDNTQHDGHRHGMTGSGYLVAEAESSNLAGRRRDSGWERWGNKHKPAETETWAMKDMIAAHQDMVWDYPHAWPEEL</sequence>
<evidence type="ECO:0008006" key="3">
    <source>
        <dbReference type="Google" id="ProtNLM"/>
    </source>
</evidence>
<reference evidence="1" key="1">
    <citation type="submission" date="2022-04" db="EMBL/GenBank/DDBJ databases">
        <authorList>
            <person name="Liu G."/>
        </authorList>
    </citation>
    <scope>NUCLEOTIDE SEQUENCE</scope>
    <source>
        <strain evidence="1">RG22</strain>
    </source>
</reference>
<evidence type="ECO:0000313" key="1">
    <source>
        <dbReference type="EMBL" id="UPU37844.1"/>
    </source>
</evidence>
<accession>A0ABY4LJ29</accession>